<accession>A0LNT4</accession>
<dbReference type="KEGG" id="sfu:Sfum_3413"/>
<keyword evidence="1" id="KW-0175">Coiled coil</keyword>
<reference evidence="2 3" key="1">
    <citation type="submission" date="2006-10" db="EMBL/GenBank/DDBJ databases">
        <title>Complete sequence of Syntrophobacter fumaroxidans MPOB.</title>
        <authorList>
            <consortium name="US DOE Joint Genome Institute"/>
            <person name="Copeland A."/>
            <person name="Lucas S."/>
            <person name="Lapidus A."/>
            <person name="Barry K."/>
            <person name="Detter J.C."/>
            <person name="Glavina del Rio T."/>
            <person name="Hammon N."/>
            <person name="Israni S."/>
            <person name="Pitluck S."/>
            <person name="Goltsman E.G."/>
            <person name="Martinez M."/>
            <person name="Schmutz J."/>
            <person name="Larimer F."/>
            <person name="Land M."/>
            <person name="Hauser L."/>
            <person name="Kyrpides N."/>
            <person name="Kim E."/>
            <person name="Boone D.R."/>
            <person name="Brockman F."/>
            <person name="Culley D."/>
            <person name="Ferry J."/>
            <person name="Gunsalus R."/>
            <person name="McInerney M.J."/>
            <person name="Morrison M."/>
            <person name="Plugge C."/>
            <person name="Rohlin L."/>
            <person name="Scholten J."/>
            <person name="Sieber J."/>
            <person name="Stams A.J.M."/>
            <person name="Worm P."/>
            <person name="Henstra A.M."/>
            <person name="Richardson P."/>
        </authorList>
    </citation>
    <scope>NUCLEOTIDE SEQUENCE [LARGE SCALE GENOMIC DNA]</scope>
    <source>
        <strain evidence="3">DSM 10017 / MPOB</strain>
    </source>
</reference>
<dbReference type="InParanoid" id="A0LNT4"/>
<evidence type="ECO:0000256" key="1">
    <source>
        <dbReference type="SAM" id="Coils"/>
    </source>
</evidence>
<dbReference type="Proteomes" id="UP000001784">
    <property type="component" value="Chromosome"/>
</dbReference>
<evidence type="ECO:0000313" key="2">
    <source>
        <dbReference type="EMBL" id="ABK19086.1"/>
    </source>
</evidence>
<gene>
    <name evidence="2" type="ordered locus">Sfum_3413</name>
</gene>
<dbReference type="EMBL" id="CP000478">
    <property type="protein sequence ID" value="ABK19086.1"/>
    <property type="molecule type" value="Genomic_DNA"/>
</dbReference>
<feature type="coiled-coil region" evidence="1">
    <location>
        <begin position="223"/>
        <end position="250"/>
    </location>
</feature>
<dbReference type="AlphaFoldDB" id="A0LNT4"/>
<organism evidence="2 3">
    <name type="scientific">Syntrophobacter fumaroxidans (strain DSM 10017 / MPOB)</name>
    <dbReference type="NCBI Taxonomy" id="335543"/>
    <lineage>
        <taxon>Bacteria</taxon>
        <taxon>Pseudomonadati</taxon>
        <taxon>Thermodesulfobacteriota</taxon>
        <taxon>Syntrophobacteria</taxon>
        <taxon>Syntrophobacterales</taxon>
        <taxon>Syntrophobacteraceae</taxon>
        <taxon>Syntrophobacter</taxon>
    </lineage>
</organism>
<protein>
    <recommendedName>
        <fullName evidence="4">DUF5320 domain-containing protein</fullName>
    </recommendedName>
</protein>
<keyword evidence="3" id="KW-1185">Reference proteome</keyword>
<dbReference type="STRING" id="335543.Sfum_3413"/>
<sequence>MQRATHITATIRKPNDCRRTGTVPGCTTPIPRLDPAVQAAAKLLGRNIVSPPREHFVPSAHLSFVPAGCVFPQPSCCSLLRHEFCPGQGRVSAQKRATGAGALHGRLPPQGRCALLAFHATGFDPLLTETILLNQGGTTMPGKDRTGPQGLGPMTGRQLGFCSGAVEGDALEGYHGPFFGRGPGRGRGWRRFTAGMAAPVRPCAGRGRFEAAGYTRSAPRDELNVLRDHIAHLEGALDAARARIAQIERDRNAE</sequence>
<dbReference type="HOGENOM" id="CLU_1093858_0_0_7"/>
<proteinExistence type="predicted"/>
<evidence type="ECO:0008006" key="4">
    <source>
        <dbReference type="Google" id="ProtNLM"/>
    </source>
</evidence>
<dbReference type="eggNOG" id="ENOG5032DFN">
    <property type="taxonomic scope" value="Bacteria"/>
</dbReference>
<dbReference type="Pfam" id="PF17253">
    <property type="entry name" value="DUF5320"/>
    <property type="match status" value="1"/>
</dbReference>
<dbReference type="InterPro" id="IPR035205">
    <property type="entry name" value="DUF5320"/>
</dbReference>
<evidence type="ECO:0000313" key="3">
    <source>
        <dbReference type="Proteomes" id="UP000001784"/>
    </source>
</evidence>
<name>A0LNT4_SYNFM</name>